<protein>
    <recommendedName>
        <fullName evidence="4">Transmembrane protein 169</fullName>
    </recommendedName>
</protein>
<evidence type="ECO:0008006" key="4">
    <source>
        <dbReference type="Google" id="ProtNLM"/>
    </source>
</evidence>
<feature type="transmembrane region" description="Helical" evidence="1">
    <location>
        <begin position="148"/>
        <end position="170"/>
    </location>
</feature>
<feature type="transmembrane region" description="Helical" evidence="1">
    <location>
        <begin position="190"/>
        <end position="218"/>
    </location>
</feature>
<keyword evidence="1" id="KW-0472">Membrane</keyword>
<evidence type="ECO:0000313" key="2">
    <source>
        <dbReference type="EMBL" id="CAH1399039.1"/>
    </source>
</evidence>
<organism evidence="2 3">
    <name type="scientific">Nezara viridula</name>
    <name type="common">Southern green stink bug</name>
    <name type="synonym">Cimex viridulus</name>
    <dbReference type="NCBI Taxonomy" id="85310"/>
    <lineage>
        <taxon>Eukaryota</taxon>
        <taxon>Metazoa</taxon>
        <taxon>Ecdysozoa</taxon>
        <taxon>Arthropoda</taxon>
        <taxon>Hexapoda</taxon>
        <taxon>Insecta</taxon>
        <taxon>Pterygota</taxon>
        <taxon>Neoptera</taxon>
        <taxon>Paraneoptera</taxon>
        <taxon>Hemiptera</taxon>
        <taxon>Heteroptera</taxon>
        <taxon>Panheteroptera</taxon>
        <taxon>Pentatomomorpha</taxon>
        <taxon>Pentatomoidea</taxon>
        <taxon>Pentatomidae</taxon>
        <taxon>Pentatominae</taxon>
        <taxon>Nezara</taxon>
    </lineage>
</organism>
<dbReference type="InterPro" id="IPR029386">
    <property type="entry name" value="TMEM169"/>
</dbReference>
<keyword evidence="1" id="KW-0812">Transmembrane</keyword>
<reference evidence="2" key="1">
    <citation type="submission" date="2022-01" db="EMBL/GenBank/DDBJ databases">
        <authorList>
            <person name="King R."/>
        </authorList>
    </citation>
    <scope>NUCLEOTIDE SEQUENCE</scope>
</reference>
<dbReference type="Proteomes" id="UP001152798">
    <property type="component" value="Chromosome 4"/>
</dbReference>
<dbReference type="PANTHER" id="PTHR31777:SF0">
    <property type="entry name" value="TRANSMEMBRANE PROTEIN 169"/>
    <property type="match status" value="1"/>
</dbReference>
<keyword evidence="1" id="KW-1133">Transmembrane helix</keyword>
<dbReference type="AlphaFoldDB" id="A0A9P0MNB1"/>
<dbReference type="Pfam" id="PF15052">
    <property type="entry name" value="TMEM169"/>
    <property type="match status" value="1"/>
</dbReference>
<name>A0A9P0MNB1_NEZVI</name>
<evidence type="ECO:0000313" key="3">
    <source>
        <dbReference type="Proteomes" id="UP001152798"/>
    </source>
</evidence>
<evidence type="ECO:0000256" key="1">
    <source>
        <dbReference type="SAM" id="Phobius"/>
    </source>
</evidence>
<gene>
    <name evidence="2" type="ORF">NEZAVI_LOCUS8576</name>
</gene>
<dbReference type="EMBL" id="OV725080">
    <property type="protein sequence ID" value="CAH1399039.1"/>
    <property type="molecule type" value="Genomic_DNA"/>
</dbReference>
<accession>A0A9P0MNB1</accession>
<dbReference type="OrthoDB" id="10066407at2759"/>
<sequence>MIESEELVANSNHESNLEVKSPIESYMNGKSLVETSFSITSNWDLDETTVVNRSQDVKTKKKVNICTNDSNIDEERRNSLTSDSCDKSSNVSNDKCLTMTGTIKRGKKAGQSLDVRLNISREELELMEANIAAKEQEKKQSCSISNGLHILIFTILCFPFAFFISGLYSFYMGTITWYSIFSFITEEKKLLVKICISPFLILLYPFVIITFTIGLGIYGACVQISWSFVSWQKEICDWEKGFYGWLCSVIKLEECSPYEVVVLTDIKVTNDSDKCNSQDSILS</sequence>
<keyword evidence="3" id="KW-1185">Reference proteome</keyword>
<dbReference type="PANTHER" id="PTHR31777">
    <property type="entry name" value="TRANSMEMBRANE PROTEIN 169"/>
    <property type="match status" value="1"/>
</dbReference>
<proteinExistence type="predicted"/>